<name>A0ABD1AUP4_CARAN</name>
<reference evidence="1 2" key="1">
    <citation type="submission" date="2024-04" db="EMBL/GenBank/DDBJ databases">
        <title>Genome assembly C_amara_ONT_v2.</title>
        <authorList>
            <person name="Yant L."/>
            <person name="Moore C."/>
            <person name="Slenker M."/>
        </authorList>
    </citation>
    <scope>NUCLEOTIDE SEQUENCE [LARGE SCALE GENOMIC DNA]</scope>
    <source>
        <tissue evidence="1">Leaf</tissue>
    </source>
</reference>
<organism evidence="1 2">
    <name type="scientific">Cardamine amara subsp. amara</name>
    <dbReference type="NCBI Taxonomy" id="228776"/>
    <lineage>
        <taxon>Eukaryota</taxon>
        <taxon>Viridiplantae</taxon>
        <taxon>Streptophyta</taxon>
        <taxon>Embryophyta</taxon>
        <taxon>Tracheophyta</taxon>
        <taxon>Spermatophyta</taxon>
        <taxon>Magnoliopsida</taxon>
        <taxon>eudicotyledons</taxon>
        <taxon>Gunneridae</taxon>
        <taxon>Pentapetalae</taxon>
        <taxon>rosids</taxon>
        <taxon>malvids</taxon>
        <taxon>Brassicales</taxon>
        <taxon>Brassicaceae</taxon>
        <taxon>Cardamineae</taxon>
        <taxon>Cardamine</taxon>
    </lineage>
</organism>
<evidence type="ECO:0000313" key="1">
    <source>
        <dbReference type="EMBL" id="KAL1203455.1"/>
    </source>
</evidence>
<evidence type="ECO:0000313" key="2">
    <source>
        <dbReference type="Proteomes" id="UP001558713"/>
    </source>
</evidence>
<gene>
    <name evidence="1" type="ORF">V5N11_014381</name>
</gene>
<keyword evidence="2" id="KW-1185">Reference proteome</keyword>
<comment type="caution">
    <text evidence="1">The sequence shown here is derived from an EMBL/GenBank/DDBJ whole genome shotgun (WGS) entry which is preliminary data.</text>
</comment>
<dbReference type="EMBL" id="JBANAX010000557">
    <property type="protein sequence ID" value="KAL1203455.1"/>
    <property type="molecule type" value="Genomic_DNA"/>
</dbReference>
<protein>
    <submittedName>
        <fullName evidence="1">Uncharacterized protein</fullName>
    </submittedName>
</protein>
<proteinExistence type="predicted"/>
<dbReference type="Proteomes" id="UP001558713">
    <property type="component" value="Unassembled WGS sequence"/>
</dbReference>
<sequence length="152" mass="17244">MLRPPTIDIKEIVERREQDQVFGLLLALDESYFGLVYHILRFEKLPTLNQVCMMFQTEEGSRGLFKGSREVAHVSKGKEVGLVADKKGLWCDHCKKSGHTRDKCWTLYPHLVELKIQSEDQDTRVNPSGQAVSILAARANKKSGQVEHGRPV</sequence>
<dbReference type="AlphaFoldDB" id="A0ABD1AUP4"/>
<accession>A0ABD1AUP4</accession>
<dbReference type="PANTHER" id="PTHR34222">
    <property type="entry name" value="GAG_PRE-INTEGRS DOMAIN-CONTAINING PROTEIN"/>
    <property type="match status" value="1"/>
</dbReference>
<dbReference type="PANTHER" id="PTHR34222:SF33">
    <property type="entry name" value="RETROTRANSPOSON GAG DOMAIN-CONTAINING PROTEIN"/>
    <property type="match status" value="1"/>
</dbReference>